<protein>
    <submittedName>
        <fullName evidence="6">LysR family transcriptional regulator</fullName>
    </submittedName>
</protein>
<sequence>MLMRRNLPPLRLMTAFEAVIRSGGIQNAALELNVTQPAVSQAVRALEDHVGVKLFDRNVRPATPTESGHSLYEAVSQGMDRMERALEEIGARAAGETEVNIACTVCTGTYWLMPRLAMFYGAHPDISARVVTSSGVPHFAPGTDLLIRYRREQDAGKQGDLLFREKVLPVCQPEAFETHGAGDFEAATLLHVRSDGNGWAGWEEYFDATGLSRKRRADRVFDNYVQATQAALAGMGVMLGWVSNTADLLSQGRLSVYRDRPYVPGGGYYLSYPQRRSEKKAVALLATHLKEFRDG</sequence>
<accession>A0A8B2NKR2</accession>
<dbReference type="InterPro" id="IPR058163">
    <property type="entry name" value="LysR-type_TF_proteobact-type"/>
</dbReference>
<dbReference type="GO" id="GO:0003700">
    <property type="term" value="F:DNA-binding transcription factor activity"/>
    <property type="evidence" value="ECO:0007669"/>
    <property type="project" value="InterPro"/>
</dbReference>
<evidence type="ECO:0000256" key="3">
    <source>
        <dbReference type="ARBA" id="ARBA00023125"/>
    </source>
</evidence>
<dbReference type="PROSITE" id="PS50931">
    <property type="entry name" value="HTH_LYSR"/>
    <property type="match status" value="1"/>
</dbReference>
<dbReference type="InterPro" id="IPR036388">
    <property type="entry name" value="WH-like_DNA-bd_sf"/>
</dbReference>
<dbReference type="Pfam" id="PF03466">
    <property type="entry name" value="LysR_substrate"/>
    <property type="match status" value="1"/>
</dbReference>
<comment type="similarity">
    <text evidence="1">Belongs to the LysR transcriptional regulatory family.</text>
</comment>
<dbReference type="AlphaFoldDB" id="A0A8B2NKR2"/>
<dbReference type="InterPro" id="IPR000847">
    <property type="entry name" value="LysR_HTH_N"/>
</dbReference>
<keyword evidence="2" id="KW-0805">Transcription regulation</keyword>
<evidence type="ECO:0000313" key="7">
    <source>
        <dbReference type="Proteomes" id="UP000249590"/>
    </source>
</evidence>
<keyword evidence="3" id="KW-0238">DNA-binding</keyword>
<keyword evidence="4" id="KW-0804">Transcription</keyword>
<evidence type="ECO:0000259" key="5">
    <source>
        <dbReference type="PROSITE" id="PS50931"/>
    </source>
</evidence>
<dbReference type="SUPFAM" id="SSF53850">
    <property type="entry name" value="Periplasmic binding protein-like II"/>
    <property type="match status" value="1"/>
</dbReference>
<reference evidence="6 7" key="1">
    <citation type="submission" date="2018-05" db="EMBL/GenBank/DDBJ databases">
        <title>Acuticoccus sediminis sp. nov., isolated from deep-sea sediment of Indian Ocean.</title>
        <authorList>
            <person name="Liu X."/>
            <person name="Lai Q."/>
            <person name="Du Y."/>
            <person name="Sun F."/>
            <person name="Zhang X."/>
            <person name="Wang S."/>
            <person name="Shao Z."/>
        </authorList>
    </citation>
    <scope>NUCLEOTIDE SEQUENCE [LARGE SCALE GENOMIC DNA]</scope>
    <source>
        <strain evidence="6 7">PTG4-2</strain>
    </source>
</reference>
<proteinExistence type="inferred from homology"/>
<dbReference type="Pfam" id="PF00126">
    <property type="entry name" value="HTH_1"/>
    <property type="match status" value="1"/>
</dbReference>
<dbReference type="Proteomes" id="UP000249590">
    <property type="component" value="Unassembled WGS sequence"/>
</dbReference>
<dbReference type="PANTHER" id="PTHR30537">
    <property type="entry name" value="HTH-TYPE TRANSCRIPTIONAL REGULATOR"/>
    <property type="match status" value="1"/>
</dbReference>
<evidence type="ECO:0000256" key="2">
    <source>
        <dbReference type="ARBA" id="ARBA00023015"/>
    </source>
</evidence>
<evidence type="ECO:0000256" key="1">
    <source>
        <dbReference type="ARBA" id="ARBA00009437"/>
    </source>
</evidence>
<dbReference type="GO" id="GO:0043565">
    <property type="term" value="F:sequence-specific DNA binding"/>
    <property type="evidence" value="ECO:0007669"/>
    <property type="project" value="TreeGrafter"/>
</dbReference>
<keyword evidence="7" id="KW-1185">Reference proteome</keyword>
<dbReference type="Gene3D" id="3.40.190.10">
    <property type="entry name" value="Periplasmic binding protein-like II"/>
    <property type="match status" value="2"/>
</dbReference>
<organism evidence="6 7">
    <name type="scientific">Acuticoccus sediminis</name>
    <dbReference type="NCBI Taxonomy" id="2184697"/>
    <lineage>
        <taxon>Bacteria</taxon>
        <taxon>Pseudomonadati</taxon>
        <taxon>Pseudomonadota</taxon>
        <taxon>Alphaproteobacteria</taxon>
        <taxon>Hyphomicrobiales</taxon>
        <taxon>Amorphaceae</taxon>
        <taxon>Acuticoccus</taxon>
    </lineage>
</organism>
<name>A0A8B2NKR2_9HYPH</name>
<comment type="caution">
    <text evidence="6">The sequence shown here is derived from an EMBL/GenBank/DDBJ whole genome shotgun (WGS) entry which is preliminary data.</text>
</comment>
<dbReference type="PRINTS" id="PR00039">
    <property type="entry name" value="HTHLYSR"/>
</dbReference>
<dbReference type="Gene3D" id="1.10.10.10">
    <property type="entry name" value="Winged helix-like DNA-binding domain superfamily/Winged helix DNA-binding domain"/>
    <property type="match status" value="1"/>
</dbReference>
<evidence type="ECO:0000256" key="4">
    <source>
        <dbReference type="ARBA" id="ARBA00023163"/>
    </source>
</evidence>
<dbReference type="SUPFAM" id="SSF46785">
    <property type="entry name" value="Winged helix' DNA-binding domain"/>
    <property type="match status" value="1"/>
</dbReference>
<gene>
    <name evidence="6" type="ORF">DLJ53_31710</name>
</gene>
<feature type="domain" description="HTH lysR-type" evidence="5">
    <location>
        <begin position="8"/>
        <end position="65"/>
    </location>
</feature>
<evidence type="ECO:0000313" key="6">
    <source>
        <dbReference type="EMBL" id="RAH96826.1"/>
    </source>
</evidence>
<dbReference type="InterPro" id="IPR036390">
    <property type="entry name" value="WH_DNA-bd_sf"/>
</dbReference>
<dbReference type="PANTHER" id="PTHR30537:SF74">
    <property type="entry name" value="HTH-TYPE TRANSCRIPTIONAL REGULATOR TRPI"/>
    <property type="match status" value="1"/>
</dbReference>
<dbReference type="EMBL" id="QHHQ01000011">
    <property type="protein sequence ID" value="RAH96826.1"/>
    <property type="molecule type" value="Genomic_DNA"/>
</dbReference>
<dbReference type="InterPro" id="IPR005119">
    <property type="entry name" value="LysR_subst-bd"/>
</dbReference>
<dbReference type="GO" id="GO:0006351">
    <property type="term" value="P:DNA-templated transcription"/>
    <property type="evidence" value="ECO:0007669"/>
    <property type="project" value="TreeGrafter"/>
</dbReference>